<sequence>MTATMMNVQNRIELFKEKMKPAQINEDFFNWLQEEGFFTAPASRSYHGNYEGGLFDHCLAVTESLLDFTEKMGLEWEHERSPYIVGMFHDLCKIDQYQKVVDVPGVQYFGGNTAENEQYHYEYRKDSLFPGHGDKSVMKLAAWLHLTEEEILCIRYHMGAYETGDWEYFDRAIRKYETVLWTHQADMHASKVKDV</sequence>
<reference evidence="2" key="1">
    <citation type="journal article" date="2019" name="Int. J. Syst. Evol. Microbiol.">
        <title>The Global Catalogue of Microorganisms (GCM) 10K type strain sequencing project: providing services to taxonomists for standard genome sequencing and annotation.</title>
        <authorList>
            <consortium name="The Broad Institute Genomics Platform"/>
            <consortium name="The Broad Institute Genome Sequencing Center for Infectious Disease"/>
            <person name="Wu L."/>
            <person name="Ma J."/>
        </authorList>
    </citation>
    <scope>NUCLEOTIDE SEQUENCE [LARGE SCALE GENOMIC DNA]</scope>
    <source>
        <strain evidence="2">CCUG 50353</strain>
    </source>
</reference>
<organism evidence="1 2">
    <name type="scientific">Chryseomicrobium palamuruense</name>
    <dbReference type="NCBI Taxonomy" id="682973"/>
    <lineage>
        <taxon>Bacteria</taxon>
        <taxon>Bacillati</taxon>
        <taxon>Bacillota</taxon>
        <taxon>Bacilli</taxon>
        <taxon>Bacillales</taxon>
        <taxon>Caryophanaceae</taxon>
        <taxon>Chryseomicrobium</taxon>
    </lineage>
</organism>
<keyword evidence="2" id="KW-1185">Reference proteome</keyword>
<dbReference type="Gene3D" id="1.10.3210.10">
    <property type="entry name" value="Hypothetical protein af1432"/>
    <property type="match status" value="1"/>
</dbReference>
<dbReference type="Proteomes" id="UP001595733">
    <property type="component" value="Unassembled WGS sequence"/>
</dbReference>
<evidence type="ECO:0000313" key="2">
    <source>
        <dbReference type="Proteomes" id="UP001595733"/>
    </source>
</evidence>
<dbReference type="EMBL" id="JBHSEF010000023">
    <property type="protein sequence ID" value="MFC4355324.1"/>
    <property type="molecule type" value="Genomic_DNA"/>
</dbReference>
<gene>
    <name evidence="1" type="ORF">ACFO0S_09720</name>
</gene>
<proteinExistence type="predicted"/>
<evidence type="ECO:0008006" key="3">
    <source>
        <dbReference type="Google" id="ProtNLM"/>
    </source>
</evidence>
<dbReference type="SUPFAM" id="SSF109604">
    <property type="entry name" value="HD-domain/PDEase-like"/>
    <property type="match status" value="1"/>
</dbReference>
<comment type="caution">
    <text evidence="1">The sequence shown here is derived from an EMBL/GenBank/DDBJ whole genome shotgun (WGS) entry which is preliminary data.</text>
</comment>
<accession>A0ABV8UXU1</accession>
<protein>
    <recommendedName>
        <fullName evidence="3">HD domain-containing protein</fullName>
    </recommendedName>
</protein>
<name>A0ABV8UXU1_9BACL</name>
<evidence type="ECO:0000313" key="1">
    <source>
        <dbReference type="EMBL" id="MFC4355324.1"/>
    </source>
</evidence>
<dbReference type="RefSeq" id="WP_378141794.1">
    <property type="nucleotide sequence ID" value="NZ_JBHSEF010000023.1"/>
</dbReference>